<dbReference type="AlphaFoldDB" id="A0A7X2PEW6"/>
<comment type="caution">
    <text evidence="2">The sequence shown here is derived from an EMBL/GenBank/DDBJ whole genome shotgun (WGS) entry which is preliminary data.</text>
</comment>
<keyword evidence="1" id="KW-0472">Membrane</keyword>
<protein>
    <submittedName>
        <fullName evidence="2">Uncharacterized protein</fullName>
    </submittedName>
</protein>
<evidence type="ECO:0000256" key="1">
    <source>
        <dbReference type="SAM" id="Phobius"/>
    </source>
</evidence>
<evidence type="ECO:0000313" key="3">
    <source>
        <dbReference type="Proteomes" id="UP000460549"/>
    </source>
</evidence>
<feature type="transmembrane region" description="Helical" evidence="1">
    <location>
        <begin position="46"/>
        <end position="69"/>
    </location>
</feature>
<keyword evidence="3" id="KW-1185">Reference proteome</keyword>
<dbReference type="Gene3D" id="1.20.1530.20">
    <property type="match status" value="1"/>
</dbReference>
<proteinExistence type="predicted"/>
<reference evidence="2 3" key="1">
    <citation type="submission" date="2019-08" db="EMBL/GenBank/DDBJ databases">
        <title>In-depth cultivation of the pig gut microbiome towards novel bacterial diversity and tailored functional studies.</title>
        <authorList>
            <person name="Wylensek D."/>
            <person name="Hitch T.C.A."/>
            <person name="Clavel T."/>
        </authorList>
    </citation>
    <scope>NUCLEOTIDE SEQUENCE [LARGE SCALE GENOMIC DNA]</scope>
    <source>
        <strain evidence="2 3">NM-380-WT-3C1</strain>
    </source>
</reference>
<keyword evidence="1" id="KW-1133">Transmembrane helix</keyword>
<dbReference type="EMBL" id="VUNN01000025">
    <property type="protein sequence ID" value="MSU07075.1"/>
    <property type="molecule type" value="Genomic_DNA"/>
</dbReference>
<sequence>MPYIVAALILSILGFITGHVVSRVMRLQKKEDISITFAVALRNTNAALVLAIGFLPELAALPIIFSIVIQQTLAAIMGKVIFKEN</sequence>
<dbReference type="Proteomes" id="UP000460549">
    <property type="component" value="Unassembled WGS sequence"/>
</dbReference>
<accession>A0A7X2PEW6</accession>
<name>A0A7X2PEW6_9SPIO</name>
<organism evidence="2 3">
    <name type="scientific">Bullifex porci</name>
    <dbReference type="NCBI Taxonomy" id="2606638"/>
    <lineage>
        <taxon>Bacteria</taxon>
        <taxon>Pseudomonadati</taxon>
        <taxon>Spirochaetota</taxon>
        <taxon>Spirochaetia</taxon>
        <taxon>Spirochaetales</taxon>
        <taxon>Spirochaetaceae</taxon>
        <taxon>Bullifex</taxon>
    </lineage>
</organism>
<dbReference type="RefSeq" id="WP_154426480.1">
    <property type="nucleotide sequence ID" value="NZ_VUNN01000025.1"/>
</dbReference>
<evidence type="ECO:0000313" key="2">
    <source>
        <dbReference type="EMBL" id="MSU07075.1"/>
    </source>
</evidence>
<dbReference type="InterPro" id="IPR038770">
    <property type="entry name" value="Na+/solute_symporter_sf"/>
</dbReference>
<gene>
    <name evidence="2" type="ORF">FYJ80_09905</name>
</gene>
<keyword evidence="1" id="KW-0812">Transmembrane</keyword>